<name>A0ABU0WYF4_9PSEU</name>
<dbReference type="Proteomes" id="UP001225605">
    <property type="component" value="Unassembled WGS sequence"/>
</dbReference>
<reference evidence="1 2" key="1">
    <citation type="submission" date="2017-06" db="EMBL/GenBank/DDBJ databases">
        <title>Cultured bacterium strain Saccharothrix yanglingensis Hhs.015.</title>
        <authorList>
            <person name="Xia Y."/>
        </authorList>
    </citation>
    <scope>NUCLEOTIDE SEQUENCE [LARGE SCALE GENOMIC DNA]</scope>
    <source>
        <strain evidence="1 2">Hhs.015</strain>
    </source>
</reference>
<comment type="caution">
    <text evidence="1">The sequence shown here is derived from an EMBL/GenBank/DDBJ whole genome shotgun (WGS) entry which is preliminary data.</text>
</comment>
<accession>A0ABU0WYF4</accession>
<protein>
    <submittedName>
        <fullName evidence="1">Uncharacterized protein</fullName>
    </submittedName>
</protein>
<evidence type="ECO:0000313" key="1">
    <source>
        <dbReference type="EMBL" id="MDQ2584888.1"/>
    </source>
</evidence>
<organism evidence="1 2">
    <name type="scientific">Saccharothrix yanglingensis</name>
    <dbReference type="NCBI Taxonomy" id="659496"/>
    <lineage>
        <taxon>Bacteria</taxon>
        <taxon>Bacillati</taxon>
        <taxon>Actinomycetota</taxon>
        <taxon>Actinomycetes</taxon>
        <taxon>Pseudonocardiales</taxon>
        <taxon>Pseudonocardiaceae</taxon>
        <taxon>Saccharothrix</taxon>
    </lineage>
</organism>
<sequence>MTRGRTLVVGDWPELPERTALVEAAGAVLAWDVLVDGPPAARVDDPERAADWLWEVYGDAAADVLGGADEVDVPVGGDLPVRDACRVLAQLTWARAWWPASATAGVPALDPVLLAAERAVATSAAEHLLDDPDATARAVAEVVGDVPDPGLALRVAELAEDSGVVRDPAPTRSSYALAAGGTGPRAGVTVLSGQSPVDWALVPQGAVDAAAPAEWAVVRRQGGTFLDVTVVGGPGRTRLAARFAGVDVPLDSTDDLGRVTGSAPVPASLLLLPPDRRVPVVYAPGFAEPVPPAPDAEERRAAILAYARSRAGSPTATLTERAAR</sequence>
<dbReference type="EMBL" id="NSDM01000005">
    <property type="protein sequence ID" value="MDQ2584888.1"/>
    <property type="molecule type" value="Genomic_DNA"/>
</dbReference>
<keyword evidence="2" id="KW-1185">Reference proteome</keyword>
<gene>
    <name evidence="1" type="ORF">CKY47_13030</name>
</gene>
<evidence type="ECO:0000313" key="2">
    <source>
        <dbReference type="Proteomes" id="UP001225605"/>
    </source>
</evidence>
<proteinExistence type="predicted"/>